<name>A0A521ATI8_9EURY</name>
<dbReference type="AlphaFoldDB" id="A0A521ATI8"/>
<dbReference type="InterPro" id="IPR013561">
    <property type="entry name" value="FilR1_middle_dom"/>
</dbReference>
<dbReference type="Proteomes" id="UP000319712">
    <property type="component" value="Unassembled WGS sequence"/>
</dbReference>
<sequence length="270" mass="29434">MASDSGHDDAQYLAGSPVRIAILRALGRKPRRPASLTDAVDATRTTVQRILAGFRERQWVVKRGSTYHVTPTGERVHDAYEGLLSEIDRADRYGRFAADLERAGAGFPADGLETGDLTAATDRDPLAALDRVVELIRTIRGSDVRAVSPIVTTQYNEAAGAAIDEGSEIELIIDREVLETSVTEFGPATDRAISDEGATVYVSPDPIEYGLFRYDDVACVVAYDEHNNPRCVFESTDETVVRWADERFETLSAEAAPLSAVIQESSTTPE</sequence>
<dbReference type="EMBL" id="FXTD01000001">
    <property type="protein sequence ID" value="SMO38105.1"/>
    <property type="molecule type" value="Genomic_DNA"/>
</dbReference>
<accession>A0A521ATI8</accession>
<dbReference type="Gene3D" id="1.10.10.10">
    <property type="entry name" value="Winged helix-like DNA-binding domain superfamily/Winged helix DNA-binding domain"/>
    <property type="match status" value="1"/>
</dbReference>
<protein>
    <submittedName>
        <fullName evidence="3">Predicted transcriptional regulator, contains HTH domain</fullName>
    </submittedName>
</protein>
<dbReference type="InterPro" id="IPR036388">
    <property type="entry name" value="WH-like_DNA-bd_sf"/>
</dbReference>
<evidence type="ECO:0000259" key="1">
    <source>
        <dbReference type="Pfam" id="PF08350"/>
    </source>
</evidence>
<feature type="domain" description="HVO-A0261-like N-terminal" evidence="2">
    <location>
        <begin position="7"/>
        <end position="92"/>
    </location>
</feature>
<dbReference type="SUPFAM" id="SSF46785">
    <property type="entry name" value="Winged helix' DNA-binding domain"/>
    <property type="match status" value="1"/>
</dbReference>
<reference evidence="3 4" key="1">
    <citation type="submission" date="2017-05" db="EMBL/GenBank/DDBJ databases">
        <authorList>
            <person name="Varghese N."/>
            <person name="Submissions S."/>
        </authorList>
    </citation>
    <scope>NUCLEOTIDE SEQUENCE [LARGE SCALE GENOMIC DNA]</scope>
    <source>
        <strain evidence="3 4">DSM 19504</strain>
    </source>
</reference>
<evidence type="ECO:0000259" key="2">
    <source>
        <dbReference type="Pfam" id="PF25213"/>
    </source>
</evidence>
<evidence type="ECO:0000313" key="3">
    <source>
        <dbReference type="EMBL" id="SMO38105.1"/>
    </source>
</evidence>
<feature type="domain" description="Methanogenesis regulatory protein FilR1 middle" evidence="1">
    <location>
        <begin position="125"/>
        <end position="251"/>
    </location>
</feature>
<dbReference type="Pfam" id="PF08350">
    <property type="entry name" value="FilR1_middle"/>
    <property type="match status" value="1"/>
</dbReference>
<gene>
    <name evidence="3" type="ORF">SAMN06264867_101366</name>
</gene>
<proteinExistence type="predicted"/>
<dbReference type="Pfam" id="PF25213">
    <property type="entry name" value="HVO_A0261_N"/>
    <property type="match status" value="1"/>
</dbReference>
<organism evidence="3 4">
    <name type="scientific">Halorubrum cibi</name>
    <dbReference type="NCBI Taxonomy" id="413815"/>
    <lineage>
        <taxon>Archaea</taxon>
        <taxon>Methanobacteriati</taxon>
        <taxon>Methanobacteriota</taxon>
        <taxon>Stenosarchaea group</taxon>
        <taxon>Halobacteria</taxon>
        <taxon>Halobacteriales</taxon>
        <taxon>Haloferacaceae</taxon>
        <taxon>Halorubrum</taxon>
    </lineage>
</organism>
<dbReference type="InterPro" id="IPR036390">
    <property type="entry name" value="WH_DNA-bd_sf"/>
</dbReference>
<evidence type="ECO:0000313" key="4">
    <source>
        <dbReference type="Proteomes" id="UP000319712"/>
    </source>
</evidence>
<dbReference type="OrthoDB" id="330490at2157"/>
<dbReference type="InterPro" id="IPR057527">
    <property type="entry name" value="HVO_A0261-like_N"/>
</dbReference>
<dbReference type="RefSeq" id="WP_142985285.1">
    <property type="nucleotide sequence ID" value="NZ_FXTD01000001.1"/>
</dbReference>
<keyword evidence="4" id="KW-1185">Reference proteome</keyword>